<evidence type="ECO:0000256" key="1">
    <source>
        <dbReference type="SAM" id="SignalP"/>
    </source>
</evidence>
<evidence type="ECO:0000313" key="2">
    <source>
        <dbReference type="EMBL" id="KAL1610043.1"/>
    </source>
</evidence>
<keyword evidence="1" id="KW-0732">Signal</keyword>
<feature type="signal peptide" evidence="1">
    <location>
        <begin position="1"/>
        <end position="18"/>
    </location>
</feature>
<evidence type="ECO:0000313" key="3">
    <source>
        <dbReference type="Proteomes" id="UP001521785"/>
    </source>
</evidence>
<dbReference type="Proteomes" id="UP001521785">
    <property type="component" value="Unassembled WGS sequence"/>
</dbReference>
<protein>
    <recommendedName>
        <fullName evidence="4">Lipid/polyisoprenoid-binding YceI-like domain-containing protein</fullName>
    </recommendedName>
</protein>
<sequence length="166" mass="17854">MHLTAALFSLAAVASSAAVAPRAAYGYWDFKGSVSFPASGYTSYSVEATYHNDELADPIDVTCKYLYSPPTQTTEASCSDPSFSYDFGDVRKLDLAIRLEHWTNVADFFDVGMADTVANVTLQQTVGLWGENVTVFGVKEFDWDFSSGSGRSGTAEGKIEVTAAIA</sequence>
<keyword evidence="3" id="KW-1185">Reference proteome</keyword>
<name>A0ABR3S047_9PLEO</name>
<evidence type="ECO:0008006" key="4">
    <source>
        <dbReference type="Google" id="ProtNLM"/>
    </source>
</evidence>
<comment type="caution">
    <text evidence="2">The sequence shown here is derived from an EMBL/GenBank/DDBJ whole genome shotgun (WGS) entry which is preliminary data.</text>
</comment>
<organism evidence="2 3">
    <name type="scientific">Paraconiothyrium brasiliense</name>
    <dbReference type="NCBI Taxonomy" id="300254"/>
    <lineage>
        <taxon>Eukaryota</taxon>
        <taxon>Fungi</taxon>
        <taxon>Dikarya</taxon>
        <taxon>Ascomycota</taxon>
        <taxon>Pezizomycotina</taxon>
        <taxon>Dothideomycetes</taxon>
        <taxon>Pleosporomycetidae</taxon>
        <taxon>Pleosporales</taxon>
        <taxon>Massarineae</taxon>
        <taxon>Didymosphaeriaceae</taxon>
        <taxon>Paraconiothyrium</taxon>
    </lineage>
</organism>
<proteinExistence type="predicted"/>
<reference evidence="2 3" key="1">
    <citation type="submission" date="2024-02" db="EMBL/GenBank/DDBJ databases">
        <title>De novo assembly and annotation of 12 fungi associated with fruit tree decline syndrome in Ontario, Canada.</title>
        <authorList>
            <person name="Sulman M."/>
            <person name="Ellouze W."/>
            <person name="Ilyukhin E."/>
        </authorList>
    </citation>
    <scope>NUCLEOTIDE SEQUENCE [LARGE SCALE GENOMIC DNA]</scope>
    <source>
        <strain evidence="2 3">M42-189</strain>
    </source>
</reference>
<feature type="chain" id="PRO_5045949261" description="Lipid/polyisoprenoid-binding YceI-like domain-containing protein" evidence="1">
    <location>
        <begin position="19"/>
        <end position="166"/>
    </location>
</feature>
<gene>
    <name evidence="2" type="ORF">SLS60_001708</name>
</gene>
<accession>A0ABR3S047</accession>
<dbReference type="EMBL" id="JAKJXO020000002">
    <property type="protein sequence ID" value="KAL1610043.1"/>
    <property type="molecule type" value="Genomic_DNA"/>
</dbReference>